<comment type="caution">
    <text evidence="3">The sequence shown here is derived from an EMBL/GenBank/DDBJ whole genome shotgun (WGS) entry which is preliminary data.</text>
</comment>
<protein>
    <submittedName>
        <fullName evidence="3">Flavodoxin/nitric oxide synthase</fullName>
    </submittedName>
</protein>
<dbReference type="Proteomes" id="UP001370490">
    <property type="component" value="Unassembled WGS sequence"/>
</dbReference>
<dbReference type="GO" id="GO:0051539">
    <property type="term" value="F:4 iron, 4 sulfur cluster binding"/>
    <property type="evidence" value="ECO:0007669"/>
    <property type="project" value="InterPro"/>
</dbReference>
<dbReference type="InterPro" id="IPR001094">
    <property type="entry name" value="Flavdoxin-like"/>
</dbReference>
<dbReference type="PANTHER" id="PTHR13930">
    <property type="entry name" value="S-ADENOSYL-L-METHIONINE-DEPENDENT TRNA 4-DEMETHYLWYOSINE SYNTHASE"/>
    <property type="match status" value="1"/>
</dbReference>
<sequence length="364" mass="40474">MSLSSSHVRITLLAILSATTFYCFWKSRRLRRQKFSLPTNPKSNSSSCSCSSSKGKLLFVSQTGTSKTLARRLFDLLKSNNFKFDFVNAKDYEPEDLHKESLVLIVASTWEDGKPPPNAGFFANWLSESADDFRVGSLLLSKCKFAVFGVGSKSYGDTYNAVAKDFSTRLRALGAHEVLSVGEGDVDGGDLDDVFDGWSMKLIKVLRGELGKCNGVNGFGDENGRMIDGYDEEDYDDDDDDEEEENGTNSDIVDLEDIGGKGPSRKSVNGVVANNGEREKNGEKEMVTPIIRANLEKQFPERIKMLNPVTQDSLKALQEKQQRTVYRLTLVKGWNTEDVDAYYNLFNVGKPDFIEIKGVTYCGS</sequence>
<dbReference type="InterPro" id="IPR008254">
    <property type="entry name" value="Flavodoxin/NO_synth"/>
</dbReference>
<feature type="domain" description="Flavodoxin-like" evidence="2">
    <location>
        <begin position="55"/>
        <end position="203"/>
    </location>
</feature>
<dbReference type="GO" id="GO:0031591">
    <property type="term" value="P:wybutosine biosynthetic process"/>
    <property type="evidence" value="ECO:0007669"/>
    <property type="project" value="TreeGrafter"/>
</dbReference>
<evidence type="ECO:0000259" key="2">
    <source>
        <dbReference type="PROSITE" id="PS50902"/>
    </source>
</evidence>
<accession>A0AAN8VSM8</accession>
<dbReference type="GO" id="GO:0010181">
    <property type="term" value="F:FMN binding"/>
    <property type="evidence" value="ECO:0007669"/>
    <property type="project" value="InterPro"/>
</dbReference>
<organism evidence="3 4">
    <name type="scientific">Dillenia turbinata</name>
    <dbReference type="NCBI Taxonomy" id="194707"/>
    <lineage>
        <taxon>Eukaryota</taxon>
        <taxon>Viridiplantae</taxon>
        <taxon>Streptophyta</taxon>
        <taxon>Embryophyta</taxon>
        <taxon>Tracheophyta</taxon>
        <taxon>Spermatophyta</taxon>
        <taxon>Magnoliopsida</taxon>
        <taxon>eudicotyledons</taxon>
        <taxon>Gunneridae</taxon>
        <taxon>Pentapetalae</taxon>
        <taxon>Dilleniales</taxon>
        <taxon>Dilleniaceae</taxon>
        <taxon>Dillenia</taxon>
    </lineage>
</organism>
<keyword evidence="4" id="KW-1185">Reference proteome</keyword>
<dbReference type="Gene3D" id="3.20.20.70">
    <property type="entry name" value="Aldolase class I"/>
    <property type="match status" value="1"/>
</dbReference>
<dbReference type="PANTHER" id="PTHR13930:SF0">
    <property type="entry name" value="S-ADENOSYL-L-METHIONINE-DEPENDENT TRNA 4-DEMETHYLWYOSINE SYNTHASE TYW1-RELATED"/>
    <property type="match status" value="1"/>
</dbReference>
<dbReference type="InterPro" id="IPR013785">
    <property type="entry name" value="Aldolase_TIM"/>
</dbReference>
<dbReference type="PROSITE" id="PS50902">
    <property type="entry name" value="FLAVODOXIN_LIKE"/>
    <property type="match status" value="1"/>
</dbReference>
<feature type="region of interest" description="Disordered" evidence="1">
    <location>
        <begin position="223"/>
        <end position="270"/>
    </location>
</feature>
<feature type="compositionally biased region" description="Acidic residues" evidence="1">
    <location>
        <begin position="229"/>
        <end position="246"/>
    </location>
</feature>
<evidence type="ECO:0000313" key="3">
    <source>
        <dbReference type="EMBL" id="KAK6939460.1"/>
    </source>
</evidence>
<evidence type="ECO:0000256" key="1">
    <source>
        <dbReference type="SAM" id="MobiDB-lite"/>
    </source>
</evidence>
<dbReference type="EMBL" id="JBAMMX010000005">
    <property type="protein sequence ID" value="KAK6939460.1"/>
    <property type="molecule type" value="Genomic_DNA"/>
</dbReference>
<reference evidence="3 4" key="1">
    <citation type="submission" date="2023-12" db="EMBL/GenBank/DDBJ databases">
        <title>A high-quality genome assembly for Dillenia turbinata (Dilleniales).</title>
        <authorList>
            <person name="Chanderbali A."/>
        </authorList>
    </citation>
    <scope>NUCLEOTIDE SEQUENCE [LARGE SCALE GENOMIC DNA]</scope>
    <source>
        <strain evidence="3">LSX21</strain>
        <tissue evidence="3">Leaf</tissue>
    </source>
</reference>
<name>A0AAN8VSM8_9MAGN</name>
<proteinExistence type="predicted"/>
<dbReference type="Gene3D" id="3.40.50.360">
    <property type="match status" value="1"/>
</dbReference>
<dbReference type="SUPFAM" id="SSF52218">
    <property type="entry name" value="Flavoproteins"/>
    <property type="match status" value="1"/>
</dbReference>
<gene>
    <name evidence="3" type="ORF">RJ641_028991</name>
</gene>
<evidence type="ECO:0000313" key="4">
    <source>
        <dbReference type="Proteomes" id="UP001370490"/>
    </source>
</evidence>
<dbReference type="Pfam" id="PF00258">
    <property type="entry name" value="Flavodoxin_1"/>
    <property type="match status" value="1"/>
</dbReference>
<dbReference type="AlphaFoldDB" id="A0AAN8VSM8"/>
<dbReference type="PRINTS" id="PR00369">
    <property type="entry name" value="FLAVODOXIN"/>
</dbReference>
<dbReference type="InterPro" id="IPR034556">
    <property type="entry name" value="tRNA_wybutosine-synthase"/>
</dbReference>
<dbReference type="InterPro" id="IPR029039">
    <property type="entry name" value="Flavoprotein-like_sf"/>
</dbReference>